<dbReference type="OrthoDB" id="25810at2157"/>
<keyword evidence="3 9" id="KW-0963">Cytoplasm</keyword>
<dbReference type="InterPro" id="IPR050257">
    <property type="entry name" value="eL8/uL1-like"/>
</dbReference>
<dbReference type="GO" id="GO:1990904">
    <property type="term" value="C:ribonucleoprotein complex"/>
    <property type="evidence" value="ECO:0007669"/>
    <property type="project" value="UniProtKB-KW"/>
</dbReference>
<dbReference type="GO" id="GO:0006412">
    <property type="term" value="P:translation"/>
    <property type="evidence" value="ECO:0007669"/>
    <property type="project" value="UniProtKB-UniRule"/>
</dbReference>
<dbReference type="Proteomes" id="UP000000391">
    <property type="component" value="Chromosome"/>
</dbReference>
<keyword evidence="8 9" id="KW-0687">Ribonucleoprotein</keyword>
<evidence type="ECO:0000256" key="9">
    <source>
        <dbReference type="HAMAP-Rule" id="MF_00326"/>
    </source>
</evidence>
<protein>
    <recommendedName>
        <fullName evidence="9">Large ribosomal subunit protein eL8</fullName>
    </recommendedName>
</protein>
<dbReference type="PANTHER" id="PTHR23105">
    <property type="entry name" value="RIBOSOMAL PROTEIN L7AE FAMILY MEMBER"/>
    <property type="match status" value="1"/>
</dbReference>
<keyword evidence="7 9" id="KW-0689">Ribosomal protein</keyword>
<evidence type="ECO:0000256" key="2">
    <source>
        <dbReference type="ARBA" id="ARBA00007337"/>
    </source>
</evidence>
<evidence type="ECO:0000313" key="11">
    <source>
        <dbReference type="EMBL" id="ADI74262.1"/>
    </source>
</evidence>
<evidence type="ECO:0000256" key="5">
    <source>
        <dbReference type="ARBA" id="ARBA00022730"/>
    </source>
</evidence>
<keyword evidence="6 9" id="KW-0694">RNA-binding</keyword>
<dbReference type="HOGENOM" id="CLU_084513_4_0_2"/>
<keyword evidence="4 9" id="KW-0819">tRNA processing</keyword>
<dbReference type="GO" id="GO:0001682">
    <property type="term" value="P:tRNA 5'-leader removal"/>
    <property type="evidence" value="ECO:0007669"/>
    <property type="project" value="UniProtKB-UniRule"/>
</dbReference>
<dbReference type="GO" id="GO:0019843">
    <property type="term" value="F:rRNA binding"/>
    <property type="evidence" value="ECO:0007669"/>
    <property type="project" value="UniProtKB-KW"/>
</dbReference>
<dbReference type="HAMAP" id="MF_00326">
    <property type="entry name" value="Ribosomal_eL8"/>
    <property type="match status" value="1"/>
</dbReference>
<dbReference type="STRING" id="644295.Metev_1406"/>
<evidence type="ECO:0000256" key="8">
    <source>
        <dbReference type="ARBA" id="ARBA00023274"/>
    </source>
</evidence>
<dbReference type="GO" id="GO:0042254">
    <property type="term" value="P:ribosome biogenesis"/>
    <property type="evidence" value="ECO:0007669"/>
    <property type="project" value="InterPro"/>
</dbReference>
<dbReference type="InterPro" id="IPR022481">
    <property type="entry name" value="Ribosomal_eL8_arc"/>
</dbReference>
<feature type="domain" description="Ribosomal protein eL8/eL30/eS12/Gadd45" evidence="10">
    <location>
        <begin position="13"/>
        <end position="103"/>
    </location>
</feature>
<evidence type="ECO:0000313" key="12">
    <source>
        <dbReference type="Proteomes" id="UP000000391"/>
    </source>
</evidence>
<evidence type="ECO:0000256" key="1">
    <source>
        <dbReference type="ARBA" id="ARBA00004496"/>
    </source>
</evidence>
<gene>
    <name evidence="9" type="primary">rpl7ae</name>
    <name evidence="11" type="ordered locus">Metev_1406</name>
</gene>
<dbReference type="PRINTS" id="PR00884">
    <property type="entry name" value="RIBOSOMALHS6"/>
</dbReference>
<proteinExistence type="inferred from homology"/>
<dbReference type="GO" id="GO:0005737">
    <property type="term" value="C:cytoplasm"/>
    <property type="evidence" value="ECO:0007669"/>
    <property type="project" value="UniProtKB-SubCell"/>
</dbReference>
<evidence type="ECO:0000256" key="7">
    <source>
        <dbReference type="ARBA" id="ARBA00022980"/>
    </source>
</evidence>
<dbReference type="InterPro" id="IPR004037">
    <property type="entry name" value="Ribosomal_eL8-like_CS"/>
</dbReference>
<evidence type="ECO:0000259" key="10">
    <source>
        <dbReference type="Pfam" id="PF01248"/>
    </source>
</evidence>
<comment type="subunit">
    <text evidence="9">Part of the 50S ribosomal subunit. Probably part of the RNase P complex.</text>
</comment>
<keyword evidence="5 9" id="KW-0699">rRNA-binding</keyword>
<dbReference type="InterPro" id="IPR004038">
    <property type="entry name" value="Ribosomal_eL8/eL30/eS12/Gad45"/>
</dbReference>
<accession>D7E9J0</accession>
<dbReference type="GO" id="GO:0003735">
    <property type="term" value="F:structural constituent of ribosome"/>
    <property type="evidence" value="ECO:0007669"/>
    <property type="project" value="InterPro"/>
</dbReference>
<dbReference type="SUPFAM" id="SSF55315">
    <property type="entry name" value="L30e-like"/>
    <property type="match status" value="1"/>
</dbReference>
<dbReference type="InterPro" id="IPR029064">
    <property type="entry name" value="Ribosomal_eL30-like_sf"/>
</dbReference>
<dbReference type="KEGG" id="mev:Metev_1406"/>
<dbReference type="Gene3D" id="3.30.1330.30">
    <property type="match status" value="1"/>
</dbReference>
<organism evidence="11 12">
    <name type="scientific">Methanohalobium evestigatum (strain ATCC BAA-1072 / DSM 3721 / NBRC 107634 / OCM 161 / Z-7303)</name>
    <dbReference type="NCBI Taxonomy" id="644295"/>
    <lineage>
        <taxon>Archaea</taxon>
        <taxon>Methanobacteriati</taxon>
        <taxon>Methanobacteriota</taxon>
        <taxon>Stenosarchaea group</taxon>
        <taxon>Methanomicrobia</taxon>
        <taxon>Methanosarcinales</taxon>
        <taxon>Methanosarcinaceae</taxon>
        <taxon>Methanohalobium</taxon>
    </lineage>
</organism>
<comment type="function">
    <text evidence="9">Multifunctional RNA-binding protein that recognizes the K-turn motif in ribosomal RNA, the RNA component of RNase P, box H/ACA, box C/D and box C'/D' sRNAs.</text>
</comment>
<evidence type="ECO:0000256" key="3">
    <source>
        <dbReference type="ARBA" id="ARBA00022490"/>
    </source>
</evidence>
<evidence type="ECO:0000256" key="4">
    <source>
        <dbReference type="ARBA" id="ARBA00022694"/>
    </source>
</evidence>
<reference evidence="11 12" key="1">
    <citation type="submission" date="2010-06" db="EMBL/GenBank/DDBJ databases">
        <title>Complete sequence chromosome of Methanohalobium evestigatum Z-7303.</title>
        <authorList>
            <consortium name="US DOE Joint Genome Institute"/>
            <person name="Lucas S."/>
            <person name="Copeland A."/>
            <person name="Lapidus A."/>
            <person name="Cheng J.-F."/>
            <person name="Bruce D."/>
            <person name="Goodwin L."/>
            <person name="Pitluck S."/>
            <person name="Saunders E."/>
            <person name="Detter J.C."/>
            <person name="Han C."/>
            <person name="Tapia R."/>
            <person name="Land M."/>
            <person name="Hauser L."/>
            <person name="Kyrpides N."/>
            <person name="Mikhailova N."/>
            <person name="Sieprawska-Lupa M."/>
            <person name="Whitman W.B."/>
            <person name="Anderson I."/>
            <person name="Woyke T."/>
        </authorList>
    </citation>
    <scope>NUCLEOTIDE SEQUENCE [LARGE SCALE GENOMIC DNA]</scope>
    <source>
        <strain evidence="12">ATCC BAA-1072 / DSM 3721 / NBRC 107634 / OCM 161 / Z-7303</strain>
    </source>
</reference>
<dbReference type="GO" id="GO:0004526">
    <property type="term" value="F:ribonuclease P activity"/>
    <property type="evidence" value="ECO:0007669"/>
    <property type="project" value="UniProtKB-UniRule"/>
</dbReference>
<sequence length="117" mass="12641">MKKFDVPEELQNKALEAVELARDTGKIKKGTNESTKAVERGTSKLAVIAEDIDPEEIIAHLPPLCEEKSIPYIFVSQQKELGSACGLEVGCSSVAITDSGKGNEIIKDIAEKVESLK</sequence>
<dbReference type="InterPro" id="IPR018492">
    <property type="entry name" value="Ribosomal_eL8/Nhp2"/>
</dbReference>
<comment type="subcellular location">
    <subcellularLocation>
        <location evidence="1 9">Cytoplasm</location>
    </subcellularLocation>
</comment>
<dbReference type="PRINTS" id="PR00881">
    <property type="entry name" value="L7ARS6FAMILY"/>
</dbReference>
<dbReference type="Pfam" id="PF01248">
    <property type="entry name" value="Ribosomal_L7Ae"/>
    <property type="match status" value="1"/>
</dbReference>
<dbReference type="FunFam" id="3.30.1330.30:FF:000020">
    <property type="entry name" value="50S ribosomal protein L7Ae"/>
    <property type="match status" value="1"/>
</dbReference>
<dbReference type="AlphaFoldDB" id="D7E9J0"/>
<dbReference type="EMBL" id="CP002069">
    <property type="protein sequence ID" value="ADI74262.1"/>
    <property type="molecule type" value="Genomic_DNA"/>
</dbReference>
<comment type="similarity">
    <text evidence="2 9">Belongs to the eukaryotic ribosomal protein eL8 family.</text>
</comment>
<dbReference type="GO" id="GO:0005840">
    <property type="term" value="C:ribosome"/>
    <property type="evidence" value="ECO:0007669"/>
    <property type="project" value="UniProtKB-KW"/>
</dbReference>
<evidence type="ECO:0000256" key="6">
    <source>
        <dbReference type="ARBA" id="ARBA00022884"/>
    </source>
</evidence>
<keyword evidence="12" id="KW-1185">Reference proteome</keyword>
<dbReference type="PROSITE" id="PS01082">
    <property type="entry name" value="RIBOSOMAL_L7AE"/>
    <property type="match status" value="1"/>
</dbReference>
<dbReference type="GeneID" id="9347043"/>
<name>D7E9J0_METEZ</name>
<dbReference type="NCBIfam" id="TIGR03677">
    <property type="entry name" value="eL8_ribo"/>
    <property type="match status" value="1"/>
</dbReference>
<dbReference type="RefSeq" id="WP_013194827.1">
    <property type="nucleotide sequence ID" value="NC_014253.1"/>
</dbReference>